<dbReference type="AlphaFoldDB" id="A0A9P7YGE1"/>
<dbReference type="InterPro" id="IPR036052">
    <property type="entry name" value="TrpB-like_PALP_sf"/>
</dbReference>
<organism evidence="2 3">
    <name type="scientific">Amylocarpus encephaloides</name>
    <dbReference type="NCBI Taxonomy" id="45428"/>
    <lineage>
        <taxon>Eukaryota</taxon>
        <taxon>Fungi</taxon>
        <taxon>Dikarya</taxon>
        <taxon>Ascomycota</taxon>
        <taxon>Pezizomycotina</taxon>
        <taxon>Leotiomycetes</taxon>
        <taxon>Helotiales</taxon>
        <taxon>Helotiales incertae sedis</taxon>
        <taxon>Amylocarpus</taxon>
    </lineage>
</organism>
<dbReference type="EMBL" id="MU251507">
    <property type="protein sequence ID" value="KAG9233284.1"/>
    <property type="molecule type" value="Genomic_DNA"/>
</dbReference>
<protein>
    <submittedName>
        <fullName evidence="2">Tryptophan synthase beta subunit-like PLP-dependent enzyme</fullName>
    </submittedName>
</protein>
<dbReference type="Proteomes" id="UP000824998">
    <property type="component" value="Unassembled WGS sequence"/>
</dbReference>
<comment type="caution">
    <text evidence="2">The sequence shown here is derived from an EMBL/GenBank/DDBJ whole genome shotgun (WGS) entry which is preliminary data.</text>
</comment>
<dbReference type="InterPro" id="IPR001926">
    <property type="entry name" value="TrpB-like_PALP"/>
</dbReference>
<sequence>MAEPNTKNVYFGPDSLKNYFSPDHQPPLPLVEIPASLNPYLQDGLHIYAKMMSMHPANNVKAFPALNMLHNLPTTAAKTDTLVEYSSGSTVISMAITARILYGIKDVRAYVSEKTSEAKIRLMLFFGLGVTTFGGPSQPDPKDPRGGIQAAHVDSGANENIVNLNQYENENNWQAHTKWTAPQILHQLPQIGMVCAGMGTAGTLTGIGTFFKSQKPSVKVIGVCTTPNDRVPGPRALHLLQSLQFPWKSVVDEVEEVNSHDSFSMSLQLCRNGLVCGPSSGFNLCGLLKYLKRVKEEGKLEGMKVEKEVHAVFLCCDLPYQYIGEYFEKLGTEGNHFREVTKREYQE</sequence>
<keyword evidence="3" id="KW-1185">Reference proteome</keyword>
<feature type="domain" description="Tryptophan synthase beta chain-like PALP" evidence="1">
    <location>
        <begin position="27"/>
        <end position="297"/>
    </location>
</feature>
<name>A0A9P7YGE1_9HELO</name>
<dbReference type="SUPFAM" id="SSF53686">
    <property type="entry name" value="Tryptophan synthase beta subunit-like PLP-dependent enzymes"/>
    <property type="match status" value="1"/>
</dbReference>
<dbReference type="InterPro" id="IPR050214">
    <property type="entry name" value="Cys_Synth/Cystath_Beta-Synth"/>
</dbReference>
<accession>A0A9P7YGE1</accession>
<dbReference type="FunFam" id="3.40.50.1100:FF:000058">
    <property type="entry name" value="Cysteine synthase B, putative"/>
    <property type="match status" value="1"/>
</dbReference>
<dbReference type="Gene3D" id="3.40.50.1100">
    <property type="match status" value="2"/>
</dbReference>
<gene>
    <name evidence="2" type="ORF">BJ875DRAFT_426137</name>
</gene>
<reference evidence="2" key="1">
    <citation type="journal article" date="2021" name="IMA Fungus">
        <title>Genomic characterization of three marine fungi, including Emericellopsis atlantica sp. nov. with signatures of a generalist lifestyle and marine biomass degradation.</title>
        <authorList>
            <person name="Hagestad O.C."/>
            <person name="Hou L."/>
            <person name="Andersen J.H."/>
            <person name="Hansen E.H."/>
            <person name="Altermark B."/>
            <person name="Li C."/>
            <person name="Kuhnert E."/>
            <person name="Cox R.J."/>
            <person name="Crous P.W."/>
            <person name="Spatafora J.W."/>
            <person name="Lail K."/>
            <person name="Amirebrahimi M."/>
            <person name="Lipzen A."/>
            <person name="Pangilinan J."/>
            <person name="Andreopoulos W."/>
            <person name="Hayes R.D."/>
            <person name="Ng V."/>
            <person name="Grigoriev I.V."/>
            <person name="Jackson S.A."/>
            <person name="Sutton T.D.S."/>
            <person name="Dobson A.D.W."/>
            <person name="Rama T."/>
        </authorList>
    </citation>
    <scope>NUCLEOTIDE SEQUENCE</scope>
    <source>
        <strain evidence="2">TRa018bII</strain>
    </source>
</reference>
<dbReference type="PANTHER" id="PTHR10314">
    <property type="entry name" value="CYSTATHIONINE BETA-SYNTHASE"/>
    <property type="match status" value="1"/>
</dbReference>
<evidence type="ECO:0000259" key="1">
    <source>
        <dbReference type="Pfam" id="PF00291"/>
    </source>
</evidence>
<dbReference type="Pfam" id="PF00291">
    <property type="entry name" value="PALP"/>
    <property type="match status" value="1"/>
</dbReference>
<proteinExistence type="predicted"/>
<evidence type="ECO:0000313" key="2">
    <source>
        <dbReference type="EMBL" id="KAG9233284.1"/>
    </source>
</evidence>
<evidence type="ECO:0000313" key="3">
    <source>
        <dbReference type="Proteomes" id="UP000824998"/>
    </source>
</evidence>
<dbReference type="OrthoDB" id="10259545at2759"/>